<reference evidence="2 3" key="1">
    <citation type="journal article" date="2017" name="Environ. Microbiol.">
        <title>Decay of the glycolytic pathway and adaptation to intranuclear parasitism within Enterocytozoonidae microsporidia.</title>
        <authorList>
            <person name="Wiredu Boakye D."/>
            <person name="Jaroenlak P."/>
            <person name="Prachumwat A."/>
            <person name="Williams T.A."/>
            <person name="Bateman K.S."/>
            <person name="Itsathitphaisarn O."/>
            <person name="Sritunyalucksana K."/>
            <person name="Paszkiewicz K.H."/>
            <person name="Moore K.A."/>
            <person name="Stentiford G.D."/>
            <person name="Williams B.A."/>
        </authorList>
    </citation>
    <scope>NUCLEOTIDE SEQUENCE [LARGE SCALE GENOMIC DNA]</scope>
    <source>
        <strain evidence="3">canceri</strain>
    </source>
</reference>
<evidence type="ECO:0000313" key="3">
    <source>
        <dbReference type="Proteomes" id="UP000192501"/>
    </source>
</evidence>
<organism evidence="2 3">
    <name type="scientific">Hepatospora eriocheir</name>
    <dbReference type="NCBI Taxonomy" id="1081669"/>
    <lineage>
        <taxon>Eukaryota</taxon>
        <taxon>Fungi</taxon>
        <taxon>Fungi incertae sedis</taxon>
        <taxon>Microsporidia</taxon>
        <taxon>Hepatosporidae</taxon>
        <taxon>Hepatospora</taxon>
    </lineage>
</organism>
<feature type="transmembrane region" description="Helical" evidence="1">
    <location>
        <begin position="77"/>
        <end position="95"/>
    </location>
</feature>
<accession>A0A1X0QFJ6</accession>
<protein>
    <submittedName>
        <fullName evidence="2">Uncharacterized protein</fullName>
    </submittedName>
</protein>
<comment type="caution">
    <text evidence="2">The sequence shown here is derived from an EMBL/GenBank/DDBJ whole genome shotgun (WGS) entry which is preliminary data.</text>
</comment>
<keyword evidence="1" id="KW-0812">Transmembrane</keyword>
<keyword evidence="1" id="KW-0472">Membrane</keyword>
<feature type="transmembrane region" description="Helical" evidence="1">
    <location>
        <begin position="38"/>
        <end position="57"/>
    </location>
</feature>
<dbReference type="AlphaFoldDB" id="A0A1X0QFJ6"/>
<evidence type="ECO:0000256" key="1">
    <source>
        <dbReference type="SAM" id="Phobius"/>
    </source>
</evidence>
<dbReference type="Proteomes" id="UP000192501">
    <property type="component" value="Unassembled WGS sequence"/>
</dbReference>
<name>A0A1X0QFJ6_9MICR</name>
<proteinExistence type="predicted"/>
<dbReference type="EMBL" id="LTAI01000591">
    <property type="protein sequence ID" value="ORD98560.1"/>
    <property type="molecule type" value="Genomic_DNA"/>
</dbReference>
<gene>
    <name evidence="2" type="ORF">A0H76_2273</name>
</gene>
<evidence type="ECO:0000313" key="2">
    <source>
        <dbReference type="EMBL" id="ORD98560.1"/>
    </source>
</evidence>
<keyword evidence="1" id="KW-1133">Transmembrane helix</keyword>
<dbReference type="VEuPathDB" id="MicrosporidiaDB:A0H76_2273"/>
<sequence length="126" mass="15150">MQILSSLLVYECASILCLIYRSLNDSFEDILEDNNITVLNHIIKFYLTYIVFIRGKYRFFTPNTYIKKFPKIRQKRFDLKFVCFFTNIITFLKYVLSIDKITTILSSLIIYIQTSFKYEMKNESIF</sequence>